<reference evidence="3 4" key="1">
    <citation type="submission" date="2025-04" db="UniProtKB">
        <authorList>
            <consortium name="RefSeq"/>
        </authorList>
    </citation>
    <scope>IDENTIFICATION</scope>
    <source>
        <tissue evidence="3 4">Whole organism</tissue>
    </source>
</reference>
<sequence>MLTRSRKKATMSALLPAPAPMKDLLDKMTLLSLRDQDLLQVLSHLHAKDLGAAGRASPRLAALTRSHPSLWKDLKGSAEFDNVEGLLSLLRVAPPVDRLYVYLAPYTHASEVNSIRSSREWRPPIPVEVVVITATVSVPDTKCCATVLRELGRRLEEMEISGLGRGLKAIFRSLRHATSLRSLRLRFQSYFSECDFRWPQALVLPRMHTVALDFEGQGFVGRVYDCDEDEEDEEENVIHYTETEPTLLEALRSLLLAHSQQLQHVKLQSARLLPLVDSCGSTLRQLSVEVGPWVGAELRHLRGLNRLSVFAEDGDEADATPVRRLLQTCRCPVLERLDLSLCNDQLMRDLGAGALASLQCLWVSGARASWRQESLEVALAGLPNLRSLGVLGLQGRTPGPAQMISRLSNAAIPKLGVVVFVDSVTCKSDTVTDYLGFRDLRDMVLRAPMQLHVVAVFHLWNERKRHFLFSRHSTVESVVASCTLCAEAGDIGILSEFKDIPFERIQLE</sequence>
<dbReference type="KEGG" id="foc:113214793"/>
<dbReference type="InterPro" id="IPR036047">
    <property type="entry name" value="F-box-like_dom_sf"/>
</dbReference>
<dbReference type="SUPFAM" id="SSF81383">
    <property type="entry name" value="F-box domain"/>
    <property type="match status" value="1"/>
</dbReference>
<dbReference type="RefSeq" id="XP_026290055.2">
    <property type="nucleotide sequence ID" value="XM_026434270.2"/>
</dbReference>
<name>A0A6J1TEB1_FRAOC</name>
<protein>
    <submittedName>
        <fullName evidence="3 4">Uncharacterized protein LOC113214793</fullName>
    </submittedName>
</protein>
<dbReference type="InterPro" id="IPR032675">
    <property type="entry name" value="LRR_dom_sf"/>
</dbReference>
<evidence type="ECO:0000313" key="2">
    <source>
        <dbReference type="Proteomes" id="UP000504606"/>
    </source>
</evidence>
<dbReference type="AlphaFoldDB" id="A0A6J1TEB1"/>
<keyword evidence="2" id="KW-1185">Reference proteome</keyword>
<evidence type="ECO:0000313" key="4">
    <source>
        <dbReference type="RefSeq" id="XP_026290055.2"/>
    </source>
</evidence>
<organism evidence="2 4">
    <name type="scientific">Frankliniella occidentalis</name>
    <name type="common">Western flower thrips</name>
    <name type="synonym">Euthrips occidentalis</name>
    <dbReference type="NCBI Taxonomy" id="133901"/>
    <lineage>
        <taxon>Eukaryota</taxon>
        <taxon>Metazoa</taxon>
        <taxon>Ecdysozoa</taxon>
        <taxon>Arthropoda</taxon>
        <taxon>Hexapoda</taxon>
        <taxon>Insecta</taxon>
        <taxon>Pterygota</taxon>
        <taxon>Neoptera</taxon>
        <taxon>Paraneoptera</taxon>
        <taxon>Thysanoptera</taxon>
        <taxon>Terebrantia</taxon>
        <taxon>Thripoidea</taxon>
        <taxon>Thripidae</taxon>
        <taxon>Frankliniella</taxon>
    </lineage>
</organism>
<feature type="domain" description="F-box" evidence="1">
    <location>
        <begin position="27"/>
        <end position="74"/>
    </location>
</feature>
<dbReference type="Proteomes" id="UP000504606">
    <property type="component" value="Unplaced"/>
</dbReference>
<gene>
    <name evidence="3 4" type="primary">LOC113214793</name>
</gene>
<evidence type="ECO:0000259" key="1">
    <source>
        <dbReference type="PROSITE" id="PS50181"/>
    </source>
</evidence>
<proteinExistence type="predicted"/>
<dbReference type="InterPro" id="IPR001810">
    <property type="entry name" value="F-box_dom"/>
</dbReference>
<accession>A0A6J1TEB1</accession>
<dbReference type="RefSeq" id="XP_026290054.2">
    <property type="nucleotide sequence ID" value="XM_026434269.2"/>
</dbReference>
<dbReference type="GeneID" id="113214793"/>
<dbReference type="PROSITE" id="PS50181">
    <property type="entry name" value="FBOX"/>
    <property type="match status" value="1"/>
</dbReference>
<dbReference type="Gene3D" id="3.80.10.10">
    <property type="entry name" value="Ribonuclease Inhibitor"/>
    <property type="match status" value="1"/>
</dbReference>
<evidence type="ECO:0000313" key="3">
    <source>
        <dbReference type="RefSeq" id="XP_026290054.2"/>
    </source>
</evidence>
<dbReference type="SUPFAM" id="SSF52047">
    <property type="entry name" value="RNI-like"/>
    <property type="match status" value="1"/>
</dbReference>